<comment type="similarity">
    <text evidence="1">Belongs to the short-chain dehydrogenases/reductases (SDR) family.</text>
</comment>
<accession>A0A3D3R2B8</accession>
<proteinExistence type="inferred from homology"/>
<dbReference type="GO" id="GO:0032787">
    <property type="term" value="P:monocarboxylic acid metabolic process"/>
    <property type="evidence" value="ECO:0007669"/>
    <property type="project" value="UniProtKB-ARBA"/>
</dbReference>
<evidence type="ECO:0000313" key="3">
    <source>
        <dbReference type="EMBL" id="HCO22909.1"/>
    </source>
</evidence>
<dbReference type="Pfam" id="PF13561">
    <property type="entry name" value="adh_short_C2"/>
    <property type="match status" value="1"/>
</dbReference>
<evidence type="ECO:0000313" key="4">
    <source>
        <dbReference type="Proteomes" id="UP000263642"/>
    </source>
</evidence>
<dbReference type="EMBL" id="DQAY01000047">
    <property type="protein sequence ID" value="HCO22909.1"/>
    <property type="molecule type" value="Genomic_DNA"/>
</dbReference>
<dbReference type="GO" id="GO:0016491">
    <property type="term" value="F:oxidoreductase activity"/>
    <property type="evidence" value="ECO:0007669"/>
    <property type="project" value="UniProtKB-KW"/>
</dbReference>
<dbReference type="PANTHER" id="PTHR42879">
    <property type="entry name" value="3-OXOACYL-(ACYL-CARRIER-PROTEIN) REDUCTASE"/>
    <property type="match status" value="1"/>
</dbReference>
<dbReference type="CDD" id="cd05233">
    <property type="entry name" value="SDR_c"/>
    <property type="match status" value="1"/>
</dbReference>
<dbReference type="InterPro" id="IPR036291">
    <property type="entry name" value="NAD(P)-bd_dom_sf"/>
</dbReference>
<protein>
    <submittedName>
        <fullName evidence="3">Glucose dehydrogenase</fullName>
    </submittedName>
</protein>
<dbReference type="InterPro" id="IPR002347">
    <property type="entry name" value="SDR_fam"/>
</dbReference>
<sequence>MDLEHKVALVTGAGQGIGKGCAVQLAKQGADLILNDRPGSPTVQQTALEIQELGRQCTVLEADVFSRESSLQLVADAIAWKSQIDILVSNPALTHHADFLEFDIDRFEQIIQSTLISGFVMSQQIAKQMVKQQTGGKIIFISSVHAEMPVARSIAYGAAKAGLNHMAETMAVELARHHINVNVIEPGWIDTPGERTLFSEEYIQEQATKLPLGRLGTPDDIGSTVAFLASSSADYITGAILRVDGGFVHKHCRAEKS</sequence>
<gene>
    <name evidence="3" type="ORF">DIT97_07580</name>
</gene>
<dbReference type="FunFam" id="3.40.50.720:FF:000173">
    <property type="entry name" value="3-oxoacyl-[acyl-carrier protein] reductase"/>
    <property type="match status" value="1"/>
</dbReference>
<dbReference type="SUPFAM" id="SSF51735">
    <property type="entry name" value="NAD(P)-binding Rossmann-fold domains"/>
    <property type="match status" value="1"/>
</dbReference>
<keyword evidence="2" id="KW-0560">Oxidoreductase</keyword>
<organism evidence="3 4">
    <name type="scientific">Gimesia maris</name>
    <dbReference type="NCBI Taxonomy" id="122"/>
    <lineage>
        <taxon>Bacteria</taxon>
        <taxon>Pseudomonadati</taxon>
        <taxon>Planctomycetota</taxon>
        <taxon>Planctomycetia</taxon>
        <taxon>Planctomycetales</taxon>
        <taxon>Planctomycetaceae</taxon>
        <taxon>Gimesia</taxon>
    </lineage>
</organism>
<dbReference type="PANTHER" id="PTHR42879:SF2">
    <property type="entry name" value="3-OXOACYL-[ACYL-CARRIER-PROTEIN] REDUCTASE FABG"/>
    <property type="match status" value="1"/>
</dbReference>
<comment type="caution">
    <text evidence="3">The sequence shown here is derived from an EMBL/GenBank/DDBJ whole genome shotgun (WGS) entry which is preliminary data.</text>
</comment>
<evidence type="ECO:0000256" key="2">
    <source>
        <dbReference type="ARBA" id="ARBA00023002"/>
    </source>
</evidence>
<evidence type="ECO:0000256" key="1">
    <source>
        <dbReference type="ARBA" id="ARBA00006484"/>
    </source>
</evidence>
<dbReference type="Proteomes" id="UP000263642">
    <property type="component" value="Unassembled WGS sequence"/>
</dbReference>
<dbReference type="InterPro" id="IPR020904">
    <property type="entry name" value="Sc_DH/Rdtase_CS"/>
</dbReference>
<dbReference type="AlphaFoldDB" id="A0A3D3R2B8"/>
<name>A0A3D3R2B8_9PLAN</name>
<dbReference type="PROSITE" id="PS00061">
    <property type="entry name" value="ADH_SHORT"/>
    <property type="match status" value="1"/>
</dbReference>
<dbReference type="PRINTS" id="PR00080">
    <property type="entry name" value="SDRFAMILY"/>
</dbReference>
<dbReference type="Gene3D" id="3.40.50.720">
    <property type="entry name" value="NAD(P)-binding Rossmann-like Domain"/>
    <property type="match status" value="1"/>
</dbReference>
<reference evidence="3 4" key="1">
    <citation type="journal article" date="2018" name="Nat. Biotechnol.">
        <title>A standardized bacterial taxonomy based on genome phylogeny substantially revises the tree of life.</title>
        <authorList>
            <person name="Parks D.H."/>
            <person name="Chuvochina M."/>
            <person name="Waite D.W."/>
            <person name="Rinke C."/>
            <person name="Skarshewski A."/>
            <person name="Chaumeil P.A."/>
            <person name="Hugenholtz P."/>
        </authorList>
    </citation>
    <scope>NUCLEOTIDE SEQUENCE [LARGE SCALE GENOMIC DNA]</scope>
    <source>
        <strain evidence="3">UBA9375</strain>
    </source>
</reference>
<dbReference type="PRINTS" id="PR00081">
    <property type="entry name" value="GDHRDH"/>
</dbReference>
<dbReference type="InterPro" id="IPR050259">
    <property type="entry name" value="SDR"/>
</dbReference>